<dbReference type="AlphaFoldDB" id="A0A3M7SGI5"/>
<gene>
    <name evidence="1" type="ORF">BpHYR1_024637</name>
</gene>
<organism evidence="1 2">
    <name type="scientific">Brachionus plicatilis</name>
    <name type="common">Marine rotifer</name>
    <name type="synonym">Brachionus muelleri</name>
    <dbReference type="NCBI Taxonomy" id="10195"/>
    <lineage>
        <taxon>Eukaryota</taxon>
        <taxon>Metazoa</taxon>
        <taxon>Spiralia</taxon>
        <taxon>Gnathifera</taxon>
        <taxon>Rotifera</taxon>
        <taxon>Eurotatoria</taxon>
        <taxon>Monogononta</taxon>
        <taxon>Pseudotrocha</taxon>
        <taxon>Ploima</taxon>
        <taxon>Brachionidae</taxon>
        <taxon>Brachionus</taxon>
    </lineage>
</organism>
<dbReference type="EMBL" id="REGN01001402">
    <property type="protein sequence ID" value="RNA34881.1"/>
    <property type="molecule type" value="Genomic_DNA"/>
</dbReference>
<sequence>MYYITFLRHNLLRMREDIFILRNEYSFLRSVSNEMGEHGSGEFAAHFYFGKKDNKMFDKKSIKYLYKIWLNSKIIIFLNRSIFFRIYLKL</sequence>
<keyword evidence="2" id="KW-1185">Reference proteome</keyword>
<dbReference type="Proteomes" id="UP000276133">
    <property type="component" value="Unassembled WGS sequence"/>
</dbReference>
<reference evidence="1 2" key="1">
    <citation type="journal article" date="2018" name="Sci. Rep.">
        <title>Genomic signatures of local adaptation to the degree of environmental predictability in rotifers.</title>
        <authorList>
            <person name="Franch-Gras L."/>
            <person name="Hahn C."/>
            <person name="Garcia-Roger E.M."/>
            <person name="Carmona M.J."/>
            <person name="Serra M."/>
            <person name="Gomez A."/>
        </authorList>
    </citation>
    <scope>NUCLEOTIDE SEQUENCE [LARGE SCALE GENOMIC DNA]</scope>
    <source>
        <strain evidence="1">HYR1</strain>
    </source>
</reference>
<comment type="caution">
    <text evidence="1">The sequence shown here is derived from an EMBL/GenBank/DDBJ whole genome shotgun (WGS) entry which is preliminary data.</text>
</comment>
<accession>A0A3M7SGI5</accession>
<protein>
    <submittedName>
        <fullName evidence="1">Uncharacterized protein</fullName>
    </submittedName>
</protein>
<name>A0A3M7SGI5_BRAPC</name>
<proteinExistence type="predicted"/>
<evidence type="ECO:0000313" key="1">
    <source>
        <dbReference type="EMBL" id="RNA34881.1"/>
    </source>
</evidence>
<evidence type="ECO:0000313" key="2">
    <source>
        <dbReference type="Proteomes" id="UP000276133"/>
    </source>
</evidence>